<feature type="signal peptide" evidence="1">
    <location>
        <begin position="1"/>
        <end position="17"/>
    </location>
</feature>
<evidence type="ECO:0000313" key="3">
    <source>
        <dbReference type="Proteomes" id="UP001501565"/>
    </source>
</evidence>
<organism evidence="2 3">
    <name type="scientific">Litoribacillus peritrichatus</name>
    <dbReference type="NCBI Taxonomy" id="718191"/>
    <lineage>
        <taxon>Bacteria</taxon>
        <taxon>Pseudomonadati</taxon>
        <taxon>Pseudomonadota</taxon>
        <taxon>Gammaproteobacteria</taxon>
        <taxon>Oceanospirillales</taxon>
        <taxon>Oceanospirillaceae</taxon>
        <taxon>Litoribacillus</taxon>
    </lineage>
</organism>
<dbReference type="EMBL" id="BAABBN010000004">
    <property type="protein sequence ID" value="GAA3912251.1"/>
    <property type="molecule type" value="Genomic_DNA"/>
</dbReference>
<evidence type="ECO:0000256" key="1">
    <source>
        <dbReference type="SAM" id="SignalP"/>
    </source>
</evidence>
<comment type="caution">
    <text evidence="2">The sequence shown here is derived from an EMBL/GenBank/DDBJ whole genome shotgun (WGS) entry which is preliminary data.</text>
</comment>
<sequence>MKSLKIALLTTSIAFTAACQTTPESTSDNQTTAQIQQEDKRNGQLFEVHKDNRIYTFYDFKLYQDFLKHGHTAYMYTRIGAGPNGETMVFGLTKQDKKKREGIPSVELLDGKLAPAENFYAEMNLHGRTFVFSELEDMKAVRKTGEAAYRHAKIGYGANGETVVFVLNKSNKKKYPESLVTKFDRLNKKS</sequence>
<gene>
    <name evidence="2" type="ORF">GCM10022277_03700</name>
</gene>
<reference evidence="3" key="1">
    <citation type="journal article" date="2019" name="Int. J. Syst. Evol. Microbiol.">
        <title>The Global Catalogue of Microorganisms (GCM) 10K type strain sequencing project: providing services to taxonomists for standard genome sequencing and annotation.</title>
        <authorList>
            <consortium name="The Broad Institute Genomics Platform"/>
            <consortium name="The Broad Institute Genome Sequencing Center for Infectious Disease"/>
            <person name="Wu L."/>
            <person name="Ma J."/>
        </authorList>
    </citation>
    <scope>NUCLEOTIDE SEQUENCE [LARGE SCALE GENOMIC DNA]</scope>
    <source>
        <strain evidence="3">JCM 17551</strain>
    </source>
</reference>
<name>A0ABP7M4S3_9GAMM</name>
<proteinExistence type="predicted"/>
<protein>
    <recommendedName>
        <fullName evidence="4">Lipoprotein</fullName>
    </recommendedName>
</protein>
<feature type="chain" id="PRO_5046065613" description="Lipoprotein" evidence="1">
    <location>
        <begin position="18"/>
        <end position="190"/>
    </location>
</feature>
<accession>A0ABP7M4S3</accession>
<dbReference type="Proteomes" id="UP001501565">
    <property type="component" value="Unassembled WGS sequence"/>
</dbReference>
<evidence type="ECO:0008006" key="4">
    <source>
        <dbReference type="Google" id="ProtNLM"/>
    </source>
</evidence>
<keyword evidence="3" id="KW-1185">Reference proteome</keyword>
<dbReference type="RefSeq" id="WP_344794894.1">
    <property type="nucleotide sequence ID" value="NZ_BAABBN010000004.1"/>
</dbReference>
<dbReference type="PROSITE" id="PS51257">
    <property type="entry name" value="PROKAR_LIPOPROTEIN"/>
    <property type="match status" value="1"/>
</dbReference>
<keyword evidence="1" id="KW-0732">Signal</keyword>
<evidence type="ECO:0000313" key="2">
    <source>
        <dbReference type="EMBL" id="GAA3912251.1"/>
    </source>
</evidence>